<reference evidence="1 2" key="1">
    <citation type="submission" date="2017-10" db="EMBL/GenBank/DDBJ databases">
        <title>Draft genome sequence of cellulolytic Actinomyces sp CtC72 isolated from cattle rumen fluid.</title>
        <authorList>
            <person name="Joshi A.J."/>
            <person name="Vasudevan G."/>
            <person name="Lanjekar V.B."/>
            <person name="Hivarkar S."/>
            <person name="Engineer A."/>
            <person name="Pore S.D."/>
            <person name="Dhakephalkar P.K."/>
            <person name="Dagar S."/>
        </authorList>
    </citation>
    <scope>NUCLEOTIDE SEQUENCE [LARGE SCALE GENOMIC DNA]</scope>
    <source>
        <strain evidence="2">CtC72</strain>
    </source>
</reference>
<dbReference type="Proteomes" id="UP000194577">
    <property type="component" value="Unassembled WGS sequence"/>
</dbReference>
<sequence length="59" mass="6419">MISLQQCVDTDVLTMVVAAAEIDATSLPPARGVRDEAYRRRLALPGVDDEGYCLLVIEV</sequence>
<name>A0ABX4MB97_9ACTO</name>
<dbReference type="EMBL" id="MTPX02000041">
    <property type="protein sequence ID" value="PHP52752.1"/>
    <property type="molecule type" value="Genomic_DNA"/>
</dbReference>
<dbReference type="RefSeq" id="WP_086614043.1">
    <property type="nucleotide sequence ID" value="NZ_MTPX02000041.1"/>
</dbReference>
<protein>
    <submittedName>
        <fullName evidence="1">Uncharacterized protein</fullName>
    </submittedName>
</protein>
<comment type="caution">
    <text evidence="1">The sequence shown here is derived from an EMBL/GenBank/DDBJ whole genome shotgun (WGS) entry which is preliminary data.</text>
</comment>
<keyword evidence="2" id="KW-1185">Reference proteome</keyword>
<accession>A0ABX4MB97</accession>
<proteinExistence type="predicted"/>
<organism evidence="1 2">
    <name type="scientific">Actinomyces ruminis</name>
    <dbReference type="NCBI Taxonomy" id="1937003"/>
    <lineage>
        <taxon>Bacteria</taxon>
        <taxon>Bacillati</taxon>
        <taxon>Actinomycetota</taxon>
        <taxon>Actinomycetes</taxon>
        <taxon>Actinomycetales</taxon>
        <taxon>Actinomycetaceae</taxon>
        <taxon>Actinomyces</taxon>
    </lineage>
</organism>
<gene>
    <name evidence="1" type="ORF">BW737_007870</name>
</gene>
<evidence type="ECO:0000313" key="1">
    <source>
        <dbReference type="EMBL" id="PHP52752.1"/>
    </source>
</evidence>
<evidence type="ECO:0000313" key="2">
    <source>
        <dbReference type="Proteomes" id="UP000194577"/>
    </source>
</evidence>